<evidence type="ECO:0000256" key="1">
    <source>
        <dbReference type="SAM" id="SignalP"/>
    </source>
</evidence>
<accession>A0A0B6Z0A4</accession>
<dbReference type="EMBL" id="HACG01015114">
    <property type="protein sequence ID" value="CEK61979.1"/>
    <property type="molecule type" value="Transcribed_RNA"/>
</dbReference>
<evidence type="ECO:0000313" key="2">
    <source>
        <dbReference type="EMBL" id="CEK61979.1"/>
    </source>
</evidence>
<reference evidence="2" key="1">
    <citation type="submission" date="2014-12" db="EMBL/GenBank/DDBJ databases">
        <title>Insight into the proteome of Arion vulgaris.</title>
        <authorList>
            <person name="Aradska J."/>
            <person name="Bulat T."/>
            <person name="Smidak R."/>
            <person name="Sarate P."/>
            <person name="Gangsoo J."/>
            <person name="Sialana F."/>
            <person name="Bilban M."/>
            <person name="Lubec G."/>
        </authorList>
    </citation>
    <scope>NUCLEOTIDE SEQUENCE</scope>
    <source>
        <tissue evidence="2">Skin</tissue>
    </source>
</reference>
<organism evidence="2">
    <name type="scientific">Arion vulgaris</name>
    <dbReference type="NCBI Taxonomy" id="1028688"/>
    <lineage>
        <taxon>Eukaryota</taxon>
        <taxon>Metazoa</taxon>
        <taxon>Spiralia</taxon>
        <taxon>Lophotrochozoa</taxon>
        <taxon>Mollusca</taxon>
        <taxon>Gastropoda</taxon>
        <taxon>Heterobranchia</taxon>
        <taxon>Euthyneura</taxon>
        <taxon>Panpulmonata</taxon>
        <taxon>Eupulmonata</taxon>
        <taxon>Stylommatophora</taxon>
        <taxon>Helicina</taxon>
        <taxon>Arionoidea</taxon>
        <taxon>Arionidae</taxon>
        <taxon>Arion</taxon>
    </lineage>
</organism>
<name>A0A0B6Z0A4_9EUPU</name>
<feature type="signal peptide" evidence="1">
    <location>
        <begin position="1"/>
        <end position="27"/>
    </location>
</feature>
<proteinExistence type="predicted"/>
<protein>
    <submittedName>
        <fullName evidence="2">Uncharacterized protein</fullName>
    </submittedName>
</protein>
<gene>
    <name evidence="2" type="primary">ORF43840</name>
</gene>
<feature type="chain" id="PRO_5002110641" evidence="1">
    <location>
        <begin position="28"/>
        <end position="74"/>
    </location>
</feature>
<dbReference type="AlphaFoldDB" id="A0A0B6Z0A4"/>
<keyword evidence="1" id="KW-0732">Signal</keyword>
<sequence length="74" mass="8418">MMMVIMMRVKVMMMVIMMVIMVNYEDSEYFVGDGDSGIDDIGEACEVDGDKDDYGDDIYYDNDCGDCCCEHLVN</sequence>